<sequence length="512" mass="56522">MSPNQFFFFWLSLLISTTTAGAAEDLDVCSITDQTVSGYCTCDPDDSEEVVTLKCNFWGTPSPSSGARLWSTMGTLANVTFLEVTPRPARSLKVLPAPEMFTALKKLTYFSVKYAEIVVLPSEVFGRSGSLSEIMLKDNGIRELDRAAFSGLKNLTKISLSDNLLKEINRHVFLGLPKLGGLYLDRNEIRVVHDRAFVELGALEELDLKRNNLTVIAREVFSGLGKLVRLELQDNAIEYLGDHVFADLVSLNELDLHDNQIRSVSGTAFYGLSALGRLNLKGNKIVTLEAATFVGMTSLYMLDVRANELERVGEALVTPIWGNLKNASFQVMMEGNRFTCSCDILWVQKIYAETASAYVKSELERLECNLFHHAEPQHGTKYVPSGRGRHLLYSSNVTLDPEGGGEESTTTLAFDGVKHVIKLNPADFKCHHHDHHKDLQSDGNGPHGNGHHESKERIPTVSENKKNLGGQSHHESHVDTNASSGGGGGVTIWRGVKLFGIIVFLHRVVIIM</sequence>
<evidence type="ECO:0000256" key="1">
    <source>
        <dbReference type="ARBA" id="ARBA00022614"/>
    </source>
</evidence>
<dbReference type="AlphaFoldDB" id="A0A226DEL6"/>
<evidence type="ECO:0000256" key="2">
    <source>
        <dbReference type="ARBA" id="ARBA00022729"/>
    </source>
</evidence>
<proteinExistence type="predicted"/>
<feature type="signal peptide" evidence="6">
    <location>
        <begin position="1"/>
        <end position="22"/>
    </location>
</feature>
<evidence type="ECO:0000256" key="6">
    <source>
        <dbReference type="SAM" id="SignalP"/>
    </source>
</evidence>
<gene>
    <name evidence="7" type="ORF">Fcan01_21051</name>
</gene>
<accession>A0A226DEL6</accession>
<dbReference type="FunFam" id="3.80.10.10:FF:001164">
    <property type="entry name" value="GH01279p"/>
    <property type="match status" value="1"/>
</dbReference>
<keyword evidence="1" id="KW-0433">Leucine-rich repeat</keyword>
<keyword evidence="4" id="KW-0325">Glycoprotein</keyword>
<evidence type="ECO:0000256" key="3">
    <source>
        <dbReference type="ARBA" id="ARBA00022737"/>
    </source>
</evidence>
<protein>
    <submittedName>
        <fullName evidence="7">Connectin</fullName>
    </submittedName>
</protein>
<organism evidence="7 8">
    <name type="scientific">Folsomia candida</name>
    <name type="common">Springtail</name>
    <dbReference type="NCBI Taxonomy" id="158441"/>
    <lineage>
        <taxon>Eukaryota</taxon>
        <taxon>Metazoa</taxon>
        <taxon>Ecdysozoa</taxon>
        <taxon>Arthropoda</taxon>
        <taxon>Hexapoda</taxon>
        <taxon>Collembola</taxon>
        <taxon>Entomobryomorpha</taxon>
        <taxon>Isotomoidea</taxon>
        <taxon>Isotomidae</taxon>
        <taxon>Proisotominae</taxon>
        <taxon>Folsomia</taxon>
    </lineage>
</organism>
<dbReference type="PANTHER" id="PTHR45842">
    <property type="entry name" value="SYNAPTIC ADHESION-LIKE MOLECULE SALM"/>
    <property type="match status" value="1"/>
</dbReference>
<dbReference type="Proteomes" id="UP000198287">
    <property type="component" value="Unassembled WGS sequence"/>
</dbReference>
<reference evidence="7 8" key="1">
    <citation type="submission" date="2015-12" db="EMBL/GenBank/DDBJ databases">
        <title>The genome of Folsomia candida.</title>
        <authorList>
            <person name="Faddeeva A."/>
            <person name="Derks M.F."/>
            <person name="Anvar Y."/>
            <person name="Smit S."/>
            <person name="Van Straalen N."/>
            <person name="Roelofs D."/>
        </authorList>
    </citation>
    <scope>NUCLEOTIDE SEQUENCE [LARGE SCALE GENOMIC DNA]</scope>
    <source>
        <strain evidence="7 8">VU population</strain>
        <tissue evidence="7">Whole body</tissue>
    </source>
</reference>
<dbReference type="SMART" id="SM00369">
    <property type="entry name" value="LRR_TYP"/>
    <property type="match status" value="9"/>
</dbReference>
<keyword evidence="2 6" id="KW-0732">Signal</keyword>
<dbReference type="Pfam" id="PF13855">
    <property type="entry name" value="LRR_8"/>
    <property type="match status" value="2"/>
</dbReference>
<dbReference type="InterPro" id="IPR003591">
    <property type="entry name" value="Leu-rich_rpt_typical-subtyp"/>
</dbReference>
<comment type="caution">
    <text evidence="7">The sequence shown here is derived from an EMBL/GenBank/DDBJ whole genome shotgun (WGS) entry which is preliminary data.</text>
</comment>
<dbReference type="InterPro" id="IPR050467">
    <property type="entry name" value="LRFN"/>
</dbReference>
<evidence type="ECO:0000313" key="8">
    <source>
        <dbReference type="Proteomes" id="UP000198287"/>
    </source>
</evidence>
<dbReference type="Gene3D" id="3.80.10.10">
    <property type="entry name" value="Ribonuclease Inhibitor"/>
    <property type="match status" value="2"/>
</dbReference>
<keyword evidence="3" id="KW-0677">Repeat</keyword>
<dbReference type="PANTHER" id="PTHR45842:SF12">
    <property type="entry name" value="KEKKON 5, ISOFORM A"/>
    <property type="match status" value="1"/>
</dbReference>
<dbReference type="SUPFAM" id="SSF52058">
    <property type="entry name" value="L domain-like"/>
    <property type="match status" value="1"/>
</dbReference>
<dbReference type="InterPro" id="IPR032675">
    <property type="entry name" value="LRR_dom_sf"/>
</dbReference>
<evidence type="ECO:0000256" key="5">
    <source>
        <dbReference type="SAM" id="MobiDB-lite"/>
    </source>
</evidence>
<name>A0A226DEL6_FOLCA</name>
<dbReference type="OMA" id="CENTREP"/>
<feature type="chain" id="PRO_5012217697" evidence="6">
    <location>
        <begin position="23"/>
        <end position="512"/>
    </location>
</feature>
<dbReference type="InterPro" id="IPR001611">
    <property type="entry name" value="Leu-rich_rpt"/>
</dbReference>
<dbReference type="PROSITE" id="PS51450">
    <property type="entry name" value="LRR"/>
    <property type="match status" value="1"/>
</dbReference>
<evidence type="ECO:0000256" key="4">
    <source>
        <dbReference type="ARBA" id="ARBA00023180"/>
    </source>
</evidence>
<feature type="compositionally biased region" description="Basic and acidic residues" evidence="5">
    <location>
        <begin position="450"/>
        <end position="478"/>
    </location>
</feature>
<keyword evidence="8" id="KW-1185">Reference proteome</keyword>
<evidence type="ECO:0000313" key="7">
    <source>
        <dbReference type="EMBL" id="OXA44025.1"/>
    </source>
</evidence>
<feature type="region of interest" description="Disordered" evidence="5">
    <location>
        <begin position="432"/>
        <end position="486"/>
    </location>
</feature>
<dbReference type="OrthoDB" id="27267at2759"/>
<dbReference type="EMBL" id="LNIX01000020">
    <property type="protein sequence ID" value="OXA44025.1"/>
    <property type="molecule type" value="Genomic_DNA"/>
</dbReference>
<dbReference type="STRING" id="158441.A0A226DEL6"/>